<evidence type="ECO:0000313" key="2">
    <source>
        <dbReference type="EMBL" id="CDW73164.1"/>
    </source>
</evidence>
<evidence type="ECO:0000256" key="1">
    <source>
        <dbReference type="SAM" id="MobiDB-lite"/>
    </source>
</evidence>
<dbReference type="InParanoid" id="A0A077ZUB8"/>
<reference evidence="2 3" key="1">
    <citation type="submission" date="2014-06" db="EMBL/GenBank/DDBJ databases">
        <authorList>
            <person name="Swart Estienne"/>
        </authorList>
    </citation>
    <scope>NUCLEOTIDE SEQUENCE [LARGE SCALE GENOMIC DNA]</scope>
    <source>
        <strain evidence="2 3">130c</strain>
    </source>
</reference>
<feature type="region of interest" description="Disordered" evidence="1">
    <location>
        <begin position="420"/>
        <end position="440"/>
    </location>
</feature>
<dbReference type="EMBL" id="CCKQ01002069">
    <property type="protein sequence ID" value="CDW73164.1"/>
    <property type="molecule type" value="Genomic_DNA"/>
</dbReference>
<evidence type="ECO:0000313" key="3">
    <source>
        <dbReference type="Proteomes" id="UP000039865"/>
    </source>
</evidence>
<sequence>MSRVIYNTSIANDSSTSYHQDYDPFPNKASPPLIFNKYETMFKEALDQFQQTSNLRFSNQQRLSFEQGNGEAGDLFKKQKNLNLQNKSFDLQITIFNQDIVKENKRQMEKYFKEFRQSINLNYVPTHSKPIQHLDDNIIAVSYNQPDANHQDQTFSFNNEQKAMSKNHSLKRQIPDLFRMKSFYSSRLPNITSMSQSPARKIKERLDYIKIKEQFKNVRRGPRLYKSFVKDTTIQDKLRQDYFKDDVNVITEYISRNIQPDIKALTTASNARRKYTIQEEQDETNKHSNNGNDIENLNTMITSDSNNQKQFPTTQRLAFTSQNPKRSEMVDKKRLAKDISMSLDISNTSKAGDAQTKSQQSPIIKNDGIIGKRNNIMTQRNQYNPVQFNNSDSNRRTIIQTNHLQQSQNNNPTVNSIASLNANSNHNNSHQNQKYNQKQQQKHHMTISEAILEYEMKHMSPERREHTMKFNKLLNFSLDDKICNLNKKLHGINNEIKKFHLSQSRNTYLQTTKDGIKTSNLMDRVRQKRRQAQLHQEFQHVLVHHHQQSNSNQQVKFDLSH</sequence>
<gene>
    <name evidence="2" type="primary">Contig4472.g4768</name>
    <name evidence="2" type="ORF">STYLEM_2140</name>
</gene>
<protein>
    <submittedName>
        <fullName evidence="2">Uncharacterized protein</fullName>
    </submittedName>
</protein>
<name>A0A077ZUB8_STYLE</name>
<feature type="region of interest" description="Disordered" evidence="1">
    <location>
        <begin position="278"/>
        <end position="335"/>
    </location>
</feature>
<feature type="compositionally biased region" description="Polar residues" evidence="1">
    <location>
        <begin position="347"/>
        <end position="363"/>
    </location>
</feature>
<proteinExistence type="predicted"/>
<accession>A0A077ZUB8</accession>
<feature type="compositionally biased region" description="Basic and acidic residues" evidence="1">
    <location>
        <begin position="325"/>
        <end position="335"/>
    </location>
</feature>
<feature type="region of interest" description="Disordered" evidence="1">
    <location>
        <begin position="347"/>
        <end position="369"/>
    </location>
</feature>
<organism evidence="2 3">
    <name type="scientific">Stylonychia lemnae</name>
    <name type="common">Ciliate</name>
    <dbReference type="NCBI Taxonomy" id="5949"/>
    <lineage>
        <taxon>Eukaryota</taxon>
        <taxon>Sar</taxon>
        <taxon>Alveolata</taxon>
        <taxon>Ciliophora</taxon>
        <taxon>Intramacronucleata</taxon>
        <taxon>Spirotrichea</taxon>
        <taxon>Stichotrichia</taxon>
        <taxon>Sporadotrichida</taxon>
        <taxon>Oxytrichidae</taxon>
        <taxon>Stylonychinae</taxon>
        <taxon>Stylonychia</taxon>
    </lineage>
</organism>
<dbReference type="Proteomes" id="UP000039865">
    <property type="component" value="Unassembled WGS sequence"/>
</dbReference>
<feature type="compositionally biased region" description="Polar residues" evidence="1">
    <location>
        <begin position="287"/>
        <end position="324"/>
    </location>
</feature>
<dbReference type="AlphaFoldDB" id="A0A077ZUB8"/>
<keyword evidence="3" id="KW-1185">Reference proteome</keyword>
<feature type="compositionally biased region" description="Low complexity" evidence="1">
    <location>
        <begin position="423"/>
        <end position="439"/>
    </location>
</feature>